<feature type="coiled-coil region" evidence="1">
    <location>
        <begin position="11"/>
        <end position="56"/>
    </location>
</feature>
<gene>
    <name evidence="2" type="ORF">GCM10011361_04610</name>
</gene>
<dbReference type="InterPro" id="IPR045493">
    <property type="entry name" value="DUF6435"/>
</dbReference>
<dbReference type="Proteomes" id="UP000625780">
    <property type="component" value="Unassembled WGS sequence"/>
</dbReference>
<accession>A0ABQ1QQ57</accession>
<protein>
    <recommendedName>
        <fullName evidence="4">Lacal_2735 family protein</fullName>
    </recommendedName>
</protein>
<evidence type="ECO:0000256" key="1">
    <source>
        <dbReference type="SAM" id="Coils"/>
    </source>
</evidence>
<keyword evidence="3" id="KW-1185">Reference proteome</keyword>
<name>A0ABQ1QQ57_9FLAO</name>
<keyword evidence="1" id="KW-0175">Coiled coil</keyword>
<dbReference type="NCBIfam" id="NF033487">
    <property type="entry name" value="Lacal_2735_fam"/>
    <property type="match status" value="1"/>
</dbReference>
<sequence>MFGLFKKKSPLEKLEAEYKKVMKEAFELSKVNRSAGDDKYAEAEEIQKKIEALNQNK</sequence>
<evidence type="ECO:0008006" key="4">
    <source>
        <dbReference type="Google" id="ProtNLM"/>
    </source>
</evidence>
<reference evidence="3" key="1">
    <citation type="journal article" date="2019" name="Int. J. Syst. Evol. Microbiol.">
        <title>The Global Catalogue of Microorganisms (GCM) 10K type strain sequencing project: providing services to taxonomists for standard genome sequencing and annotation.</title>
        <authorList>
            <consortium name="The Broad Institute Genomics Platform"/>
            <consortium name="The Broad Institute Genome Sequencing Center for Infectious Disease"/>
            <person name="Wu L."/>
            <person name="Ma J."/>
        </authorList>
    </citation>
    <scope>NUCLEOTIDE SEQUENCE [LARGE SCALE GENOMIC DNA]</scope>
    <source>
        <strain evidence="3">CGMCC 1.12606</strain>
    </source>
</reference>
<organism evidence="2 3">
    <name type="scientific">Muriicola marianensis</name>
    <dbReference type="NCBI Taxonomy" id="1324801"/>
    <lineage>
        <taxon>Bacteria</taxon>
        <taxon>Pseudomonadati</taxon>
        <taxon>Bacteroidota</taxon>
        <taxon>Flavobacteriia</taxon>
        <taxon>Flavobacteriales</taxon>
        <taxon>Flavobacteriaceae</taxon>
        <taxon>Muriicola</taxon>
    </lineage>
</organism>
<dbReference type="RefSeq" id="WP_188369088.1">
    <property type="nucleotide sequence ID" value="NZ_BMFH01000001.1"/>
</dbReference>
<proteinExistence type="predicted"/>
<dbReference type="Pfam" id="PF20027">
    <property type="entry name" value="DUF6435"/>
    <property type="match status" value="1"/>
</dbReference>
<evidence type="ECO:0000313" key="2">
    <source>
        <dbReference type="EMBL" id="GGD40535.1"/>
    </source>
</evidence>
<evidence type="ECO:0000313" key="3">
    <source>
        <dbReference type="Proteomes" id="UP000625780"/>
    </source>
</evidence>
<comment type="caution">
    <text evidence="2">The sequence shown here is derived from an EMBL/GenBank/DDBJ whole genome shotgun (WGS) entry which is preliminary data.</text>
</comment>
<dbReference type="EMBL" id="BMFH01000001">
    <property type="protein sequence ID" value="GGD40535.1"/>
    <property type="molecule type" value="Genomic_DNA"/>
</dbReference>